<keyword evidence="5" id="KW-0862">Zinc</keyword>
<dbReference type="RefSeq" id="WP_080665444.1">
    <property type="nucleotide sequence ID" value="NZ_QTJW01000017.1"/>
</dbReference>
<evidence type="ECO:0000313" key="8">
    <source>
        <dbReference type="EMBL" id="RGD68323.1"/>
    </source>
</evidence>
<dbReference type="GO" id="GO:0046872">
    <property type="term" value="F:metal ion binding"/>
    <property type="evidence" value="ECO:0007669"/>
    <property type="project" value="UniProtKB-KW"/>
</dbReference>
<dbReference type="InterPro" id="IPR025657">
    <property type="entry name" value="RadC_JAB"/>
</dbReference>
<dbReference type="GO" id="GO:0008237">
    <property type="term" value="F:metallopeptidase activity"/>
    <property type="evidence" value="ECO:0007669"/>
    <property type="project" value="UniProtKB-KW"/>
</dbReference>
<name>A0A3E3DGE6_9FIRM</name>
<accession>A0A3E3DGE6</accession>
<keyword evidence="2" id="KW-0645">Protease</keyword>
<evidence type="ECO:0000256" key="3">
    <source>
        <dbReference type="ARBA" id="ARBA00022723"/>
    </source>
</evidence>
<dbReference type="PANTHER" id="PTHR30471:SF3">
    <property type="entry name" value="UPF0758 PROTEIN YEES-RELATED"/>
    <property type="match status" value="1"/>
</dbReference>
<feature type="domain" description="MPN" evidence="7">
    <location>
        <begin position="78"/>
        <end position="201"/>
    </location>
</feature>
<evidence type="ECO:0000256" key="1">
    <source>
        <dbReference type="ARBA" id="ARBA00010243"/>
    </source>
</evidence>
<proteinExistence type="inferred from homology"/>
<comment type="caution">
    <text evidence="8">The sequence shown here is derived from an EMBL/GenBank/DDBJ whole genome shotgun (WGS) entry which is preliminary data.</text>
</comment>
<dbReference type="Proteomes" id="UP000261023">
    <property type="component" value="Unassembled WGS sequence"/>
</dbReference>
<dbReference type="InterPro" id="IPR001405">
    <property type="entry name" value="UPF0758"/>
</dbReference>
<reference evidence="8 9" key="1">
    <citation type="submission" date="2018-08" db="EMBL/GenBank/DDBJ databases">
        <title>A genome reference for cultivated species of the human gut microbiota.</title>
        <authorList>
            <person name="Zou Y."/>
            <person name="Xue W."/>
            <person name="Luo G."/>
        </authorList>
    </citation>
    <scope>NUCLEOTIDE SEQUENCE [LARGE SCALE GENOMIC DNA]</scope>
    <source>
        <strain evidence="8 9">AF19-13AC</strain>
    </source>
</reference>
<dbReference type="Pfam" id="PF04002">
    <property type="entry name" value="RadC"/>
    <property type="match status" value="1"/>
</dbReference>
<evidence type="ECO:0000256" key="2">
    <source>
        <dbReference type="ARBA" id="ARBA00022670"/>
    </source>
</evidence>
<sequence length="226" mass="25742">METVRTSREHFMEGFSRITGISKRKIEEYSKQFDLLHVIDHPMAVGITEAQYKKILQLREFLNAYQSLRKTEWKERIVLSGSESSKEYFISQLAYYREREMILCAYLDSGGGVISCEKISEGTVDQSPFFTRELLKRVLQLDAVAVILAHNHPGNTLRASDQDIAITNQLREALGSLAIKIYDHIIVGADQAISLYQEGIIPADYQTQAGLALINLYESEENGYER</sequence>
<dbReference type="Gene3D" id="3.40.140.10">
    <property type="entry name" value="Cytidine Deaminase, domain 2"/>
    <property type="match status" value="1"/>
</dbReference>
<dbReference type="AlphaFoldDB" id="A0A3E3DGE6"/>
<dbReference type="OrthoDB" id="9804482at2"/>
<dbReference type="CDD" id="cd08071">
    <property type="entry name" value="MPN_DUF2466"/>
    <property type="match status" value="1"/>
</dbReference>
<evidence type="ECO:0000256" key="6">
    <source>
        <dbReference type="ARBA" id="ARBA00023049"/>
    </source>
</evidence>
<evidence type="ECO:0000259" key="7">
    <source>
        <dbReference type="PROSITE" id="PS50249"/>
    </source>
</evidence>
<comment type="similarity">
    <text evidence="1">Belongs to the UPF0758 family.</text>
</comment>
<keyword evidence="4" id="KW-0378">Hydrolase</keyword>
<dbReference type="InterPro" id="IPR037518">
    <property type="entry name" value="MPN"/>
</dbReference>
<protein>
    <recommendedName>
        <fullName evidence="7">MPN domain-containing protein</fullName>
    </recommendedName>
</protein>
<dbReference type="GO" id="GO:0006508">
    <property type="term" value="P:proteolysis"/>
    <property type="evidence" value="ECO:0007669"/>
    <property type="project" value="UniProtKB-KW"/>
</dbReference>
<evidence type="ECO:0000256" key="5">
    <source>
        <dbReference type="ARBA" id="ARBA00022833"/>
    </source>
</evidence>
<evidence type="ECO:0000313" key="9">
    <source>
        <dbReference type="Proteomes" id="UP000261023"/>
    </source>
</evidence>
<keyword evidence="6" id="KW-0482">Metalloprotease</keyword>
<dbReference type="PROSITE" id="PS50249">
    <property type="entry name" value="MPN"/>
    <property type="match status" value="1"/>
</dbReference>
<dbReference type="EMBL" id="QTJW01000017">
    <property type="protein sequence ID" value="RGD68323.1"/>
    <property type="molecule type" value="Genomic_DNA"/>
</dbReference>
<keyword evidence="3" id="KW-0479">Metal-binding</keyword>
<dbReference type="PANTHER" id="PTHR30471">
    <property type="entry name" value="DNA REPAIR PROTEIN RADC"/>
    <property type="match status" value="1"/>
</dbReference>
<organism evidence="8 9">
    <name type="scientific">Hungatella hathewayi</name>
    <dbReference type="NCBI Taxonomy" id="154046"/>
    <lineage>
        <taxon>Bacteria</taxon>
        <taxon>Bacillati</taxon>
        <taxon>Bacillota</taxon>
        <taxon>Clostridia</taxon>
        <taxon>Lachnospirales</taxon>
        <taxon>Lachnospiraceae</taxon>
        <taxon>Hungatella</taxon>
    </lineage>
</organism>
<evidence type="ECO:0000256" key="4">
    <source>
        <dbReference type="ARBA" id="ARBA00022801"/>
    </source>
</evidence>
<gene>
    <name evidence="8" type="ORF">DWX31_22685</name>
</gene>